<feature type="binding site" evidence="11">
    <location>
        <position position="313"/>
    </location>
    <ligand>
        <name>Ca(2+)</name>
        <dbReference type="ChEBI" id="CHEBI:29108"/>
        <label>4</label>
    </ligand>
</feature>
<feature type="binding site" evidence="11">
    <location>
        <position position="113"/>
    </location>
    <ligand>
        <name>Ca(2+)</name>
        <dbReference type="ChEBI" id="CHEBI:29108"/>
        <label>1</label>
    </ligand>
</feature>
<feature type="binding site" evidence="11">
    <location>
        <position position="112"/>
    </location>
    <ligand>
        <name>Ca(2+)</name>
        <dbReference type="ChEBI" id="CHEBI:29108"/>
        <label>3</label>
    </ligand>
</feature>
<reference evidence="15" key="1">
    <citation type="submission" date="2024-06" db="UniProtKB">
        <authorList>
            <consortium name="RefSeq"/>
        </authorList>
    </citation>
    <scope>NUCLEOTIDE SEQUENCE [LARGE SCALE GENOMIC DNA]</scope>
</reference>
<name>A0A8B8CVB0_CRAVI</name>
<dbReference type="GO" id="GO:0030574">
    <property type="term" value="P:collagen catabolic process"/>
    <property type="evidence" value="ECO:0007669"/>
    <property type="project" value="TreeGrafter"/>
</dbReference>
<feature type="repeat" description="Hemopexin" evidence="13">
    <location>
        <begin position="262"/>
        <end position="308"/>
    </location>
</feature>
<dbReference type="GO" id="GO:0004222">
    <property type="term" value="F:metalloendopeptidase activity"/>
    <property type="evidence" value="ECO:0007669"/>
    <property type="project" value="InterPro"/>
</dbReference>
<feature type="binding site" description="in inhibited form" evidence="11">
    <location>
        <position position="6"/>
    </location>
    <ligand>
        <name>Zn(2+)</name>
        <dbReference type="ChEBI" id="CHEBI:29105"/>
        <label>2</label>
        <note>catalytic</note>
    </ligand>
</feature>
<feature type="binding site" evidence="11">
    <location>
        <position position="93"/>
    </location>
    <ligand>
        <name>Ca(2+)</name>
        <dbReference type="ChEBI" id="CHEBI:29108"/>
        <label>3</label>
    </ligand>
</feature>
<dbReference type="SUPFAM" id="SSF55486">
    <property type="entry name" value="Metalloproteases ('zincins'), catalytic domain"/>
    <property type="match status" value="1"/>
</dbReference>
<feature type="binding site" evidence="10">
    <location>
        <position position="136"/>
    </location>
    <ligand>
        <name>Zn(2+)</name>
        <dbReference type="ChEBI" id="CHEBI:29105"/>
        <label>2</label>
        <note>catalytic</note>
    </ligand>
</feature>
<comment type="cofactor">
    <cofactor evidence="11">
        <name>Zn(2+)</name>
        <dbReference type="ChEBI" id="CHEBI:29105"/>
    </cofactor>
    <text evidence="11">Binds 2 Zn(2+) ions per subunit.</text>
</comment>
<keyword evidence="8" id="KW-0482">Metalloprotease</keyword>
<dbReference type="PROSITE" id="PS51642">
    <property type="entry name" value="HEMOPEXIN_2"/>
    <property type="match status" value="2"/>
</dbReference>
<dbReference type="GO" id="GO:0030198">
    <property type="term" value="P:extracellular matrix organization"/>
    <property type="evidence" value="ECO:0007669"/>
    <property type="project" value="TreeGrafter"/>
</dbReference>
<feature type="binding site" evidence="10">
    <location>
        <position position="140"/>
    </location>
    <ligand>
        <name>Zn(2+)</name>
        <dbReference type="ChEBI" id="CHEBI:29105"/>
        <label>2</label>
        <note>catalytic</note>
    </ligand>
</feature>
<feature type="binding site" evidence="11">
    <location>
        <position position="73"/>
    </location>
    <ligand>
        <name>Ca(2+)</name>
        <dbReference type="ChEBI" id="CHEBI:29108"/>
        <label>2</label>
    </ligand>
</feature>
<comment type="cofactor">
    <cofactor evidence="11">
        <name>Ca(2+)</name>
        <dbReference type="ChEBI" id="CHEBI:29108"/>
    </cofactor>
    <text evidence="11">Can bind about 5 Ca(2+) ions per subunit.</text>
</comment>
<dbReference type="GO" id="GO:0006508">
    <property type="term" value="P:proteolysis"/>
    <property type="evidence" value="ECO:0007669"/>
    <property type="project" value="UniProtKB-KW"/>
</dbReference>
<comment type="similarity">
    <text evidence="1">Belongs to the peptidase M10A family.</text>
</comment>
<proteinExistence type="inferred from homology"/>
<feature type="binding site" evidence="11">
    <location>
        <position position="115"/>
    </location>
    <ligand>
        <name>Ca(2+)</name>
        <dbReference type="ChEBI" id="CHEBI:29108"/>
        <label>3</label>
    </ligand>
</feature>
<dbReference type="PANTHER" id="PTHR10201:SF291">
    <property type="entry name" value="MATRIX METALLOPROTEINASE 1, ISOFORM C-RELATED"/>
    <property type="match status" value="1"/>
</dbReference>
<evidence type="ECO:0000256" key="8">
    <source>
        <dbReference type="ARBA" id="ARBA00023049"/>
    </source>
</evidence>
<dbReference type="SMART" id="SM00120">
    <property type="entry name" value="HX"/>
    <property type="match status" value="3"/>
</dbReference>
<dbReference type="InterPro" id="IPR001818">
    <property type="entry name" value="Pept_M10_metallopeptidase"/>
</dbReference>
<dbReference type="Pfam" id="PF00045">
    <property type="entry name" value="Hemopexin"/>
    <property type="match status" value="2"/>
</dbReference>
<accession>A0A8B8CVB0</accession>
<evidence type="ECO:0000313" key="15">
    <source>
        <dbReference type="Proteomes" id="UP000694844"/>
    </source>
</evidence>
<organism evidence="15 16">
    <name type="scientific">Crassostrea virginica</name>
    <name type="common">Eastern oyster</name>
    <dbReference type="NCBI Taxonomy" id="6565"/>
    <lineage>
        <taxon>Eukaryota</taxon>
        <taxon>Metazoa</taxon>
        <taxon>Spiralia</taxon>
        <taxon>Lophotrochozoa</taxon>
        <taxon>Mollusca</taxon>
        <taxon>Bivalvia</taxon>
        <taxon>Autobranchia</taxon>
        <taxon>Pteriomorphia</taxon>
        <taxon>Ostreida</taxon>
        <taxon>Ostreoidea</taxon>
        <taxon>Ostreidae</taxon>
        <taxon>Crassostrea</taxon>
    </lineage>
</organism>
<dbReference type="Gene3D" id="3.40.390.10">
    <property type="entry name" value="Collagenase (Catalytic Domain)"/>
    <property type="match status" value="1"/>
</dbReference>
<feature type="binding site" evidence="11">
    <location>
        <position position="92"/>
    </location>
    <ligand>
        <name>Ca(2+)</name>
        <dbReference type="ChEBI" id="CHEBI:29108"/>
        <label>3</label>
    </ligand>
</feature>
<dbReference type="InterPro" id="IPR024079">
    <property type="entry name" value="MetalloPept_cat_dom_sf"/>
</dbReference>
<evidence type="ECO:0000259" key="14">
    <source>
        <dbReference type="SMART" id="SM00235"/>
    </source>
</evidence>
<dbReference type="GeneID" id="111121406"/>
<dbReference type="InterPro" id="IPR018487">
    <property type="entry name" value="Hemopexin-like_repeat"/>
</dbReference>
<dbReference type="PRINTS" id="PR00138">
    <property type="entry name" value="MATRIXIN"/>
</dbReference>
<evidence type="ECO:0000256" key="10">
    <source>
        <dbReference type="PIRSR" id="PIRSR001191-2"/>
    </source>
</evidence>
<feature type="binding site" evidence="11">
    <location>
        <position position="100"/>
    </location>
    <ligand>
        <name>Zn(2+)</name>
        <dbReference type="ChEBI" id="CHEBI:29105"/>
        <label>1</label>
    </ligand>
</feature>
<feature type="binding site" evidence="11">
    <location>
        <position position="85"/>
    </location>
    <ligand>
        <name>Zn(2+)</name>
        <dbReference type="ChEBI" id="CHEBI:29105"/>
        <label>1</label>
    </ligand>
</feature>
<dbReference type="OrthoDB" id="1901267at2759"/>
<dbReference type="AlphaFoldDB" id="A0A8B8CVB0"/>
<dbReference type="GO" id="GO:0031012">
    <property type="term" value="C:extracellular matrix"/>
    <property type="evidence" value="ECO:0007669"/>
    <property type="project" value="InterPro"/>
</dbReference>
<feature type="binding site" evidence="11">
    <location>
        <position position="110"/>
    </location>
    <ligand>
        <name>Zn(2+)</name>
        <dbReference type="ChEBI" id="CHEBI:29105"/>
        <label>1</label>
    </ligand>
</feature>
<gene>
    <name evidence="16" type="primary">LOC111121406</name>
</gene>
<feature type="modified residue" description="Phosphotyrosine; by PKDCC" evidence="12">
    <location>
        <position position="297"/>
    </location>
</feature>
<evidence type="ECO:0000256" key="2">
    <source>
        <dbReference type="ARBA" id="ARBA00022670"/>
    </source>
</evidence>
<dbReference type="PIRSF" id="PIRSF001191">
    <property type="entry name" value="Peptidase_M10A_matrix"/>
    <property type="match status" value="1"/>
</dbReference>
<evidence type="ECO:0000256" key="12">
    <source>
        <dbReference type="PIRSR" id="PIRSR621190-4"/>
    </source>
</evidence>
<feature type="binding site" evidence="10">
    <location>
        <position position="146"/>
    </location>
    <ligand>
        <name>Zn(2+)</name>
        <dbReference type="ChEBI" id="CHEBI:29105"/>
        <label>2</label>
        <note>catalytic</note>
    </ligand>
</feature>
<dbReference type="SUPFAM" id="SSF50923">
    <property type="entry name" value="Hemopexin-like domain"/>
    <property type="match status" value="1"/>
</dbReference>
<dbReference type="InterPro" id="IPR018486">
    <property type="entry name" value="Hemopexin_CS"/>
</dbReference>
<feature type="binding site" evidence="11">
    <location>
        <position position="115"/>
    </location>
    <ligand>
        <name>Ca(2+)</name>
        <dbReference type="ChEBI" id="CHEBI:29108"/>
        <label>1</label>
    </ligand>
</feature>
<feature type="binding site" evidence="11">
    <location>
        <position position="83"/>
    </location>
    <ligand>
        <name>Zn(2+)</name>
        <dbReference type="ChEBI" id="CHEBI:29105"/>
        <label>1</label>
    </ligand>
</feature>
<protein>
    <submittedName>
        <fullName evidence="16">72 kDa type IV collagenase-like</fullName>
    </submittedName>
</protein>
<dbReference type="PANTHER" id="PTHR10201">
    <property type="entry name" value="MATRIX METALLOPROTEINASE"/>
    <property type="match status" value="1"/>
</dbReference>
<dbReference type="KEGG" id="cvn:111121406"/>
<dbReference type="Proteomes" id="UP000694844">
    <property type="component" value="Chromosome 1"/>
</dbReference>
<feature type="domain" description="Peptidase metallopeptidase" evidence="14">
    <location>
        <begin position="21"/>
        <end position="179"/>
    </location>
</feature>
<feature type="active site" evidence="9">
    <location>
        <position position="137"/>
    </location>
</feature>
<dbReference type="InterPro" id="IPR021190">
    <property type="entry name" value="Pept_M10A"/>
</dbReference>
<dbReference type="InterPro" id="IPR036375">
    <property type="entry name" value="Hemopexin-like_dom_sf"/>
</dbReference>
<evidence type="ECO:0000256" key="11">
    <source>
        <dbReference type="PIRSR" id="PIRSR621190-2"/>
    </source>
</evidence>
<evidence type="ECO:0000256" key="13">
    <source>
        <dbReference type="PROSITE-ProRule" id="PRU01011"/>
    </source>
</evidence>
<dbReference type="InterPro" id="IPR006026">
    <property type="entry name" value="Peptidase_Metallo"/>
</dbReference>
<keyword evidence="3 10" id="KW-0479">Metal-binding</keyword>
<keyword evidence="5" id="KW-0378">Hydrolase</keyword>
<feature type="binding site" evidence="11">
    <location>
        <position position="268"/>
    </location>
    <ligand>
        <name>Ca(2+)</name>
        <dbReference type="ChEBI" id="CHEBI:29108"/>
        <label>5</label>
    </ligand>
</feature>
<dbReference type="GO" id="GO:0008270">
    <property type="term" value="F:zinc ion binding"/>
    <property type="evidence" value="ECO:0007669"/>
    <property type="project" value="InterPro"/>
</dbReference>
<evidence type="ECO:0000256" key="6">
    <source>
        <dbReference type="ARBA" id="ARBA00022833"/>
    </source>
</evidence>
<evidence type="ECO:0000256" key="5">
    <source>
        <dbReference type="ARBA" id="ARBA00022801"/>
    </source>
</evidence>
<dbReference type="SMART" id="SM00235">
    <property type="entry name" value="ZnMc"/>
    <property type="match status" value="1"/>
</dbReference>
<keyword evidence="7 11" id="KW-0106">Calcium</keyword>
<dbReference type="Pfam" id="PF00413">
    <property type="entry name" value="Peptidase_M10"/>
    <property type="match status" value="1"/>
</dbReference>
<evidence type="ECO:0000256" key="9">
    <source>
        <dbReference type="PIRSR" id="PIRSR001191-1"/>
    </source>
</evidence>
<keyword evidence="2" id="KW-0645">Protease</keyword>
<dbReference type="InterPro" id="IPR033739">
    <property type="entry name" value="M10A_MMP"/>
</dbReference>
<keyword evidence="4" id="KW-0732">Signal</keyword>
<dbReference type="PROSITE" id="PS00024">
    <property type="entry name" value="HEMOPEXIN"/>
    <property type="match status" value="1"/>
</dbReference>
<feature type="binding site" evidence="11">
    <location>
        <position position="154"/>
    </location>
    <ligand>
        <name>Zn(2+)</name>
        <dbReference type="ChEBI" id="CHEBI:29105"/>
        <label>2</label>
        <note>catalytic</note>
    </ligand>
</feature>
<dbReference type="CDD" id="cd04278">
    <property type="entry name" value="ZnMc_MMP"/>
    <property type="match status" value="1"/>
</dbReference>
<evidence type="ECO:0000256" key="3">
    <source>
        <dbReference type="ARBA" id="ARBA00022723"/>
    </source>
</evidence>
<dbReference type="Gene3D" id="2.110.10.10">
    <property type="entry name" value="Hemopexin-like domain"/>
    <property type="match status" value="2"/>
</dbReference>
<dbReference type="GO" id="GO:0005615">
    <property type="term" value="C:extracellular space"/>
    <property type="evidence" value="ECO:0007669"/>
    <property type="project" value="TreeGrafter"/>
</dbReference>
<feature type="binding site" evidence="11">
    <location>
        <position position="362"/>
    </location>
    <ligand>
        <name>Ca(2+)</name>
        <dbReference type="ChEBI" id="CHEBI:29108"/>
        <label>4</label>
    </ligand>
</feature>
<evidence type="ECO:0000256" key="7">
    <source>
        <dbReference type="ARBA" id="ARBA00022837"/>
    </source>
</evidence>
<sequence length="410" mass="47611">MSVRRCGNEKIYRADRRSRRNVNVWEKNKLTWGFEKFSRKFKRIIQWRIFQKVLRIWSRHSKLRFKYSRKNPDIRILFARYDHGDGYYNAFDGQGKVIGHAFRPSDGGTHFDDDELWSLSSNLTNGQIHLPSVALHETGHALGLDHVNDFMSVMSAFYSKVKMTPSPVDIGQLNDLYGKSKKVEVSTGNSKPGLPGSIPLTKEGLGQALDGCRGIRDLIILQNRKKRRILHIFAGNITFRVSSHGNELATPAWTPRLYPTLPGNIEAASFYKKTQAQYFFKGDKVWKYNNRQLVSGYPKTVQMHELLEKPRASLTLTTWHSSRILIFGNRTFWEWSPWRDGTTNSSPRLISQHWMGLPDNLDSAVQWQDQYVYFFKGSKYYKVHPSRRMVLPGYPAPMPPPWLRTFCQSY</sequence>
<feature type="repeat" description="Hemopexin" evidence="13">
    <location>
        <begin position="358"/>
        <end position="405"/>
    </location>
</feature>
<evidence type="ECO:0000256" key="4">
    <source>
        <dbReference type="ARBA" id="ARBA00022729"/>
    </source>
</evidence>
<evidence type="ECO:0000256" key="1">
    <source>
        <dbReference type="ARBA" id="ARBA00010370"/>
    </source>
</evidence>
<keyword evidence="6 10" id="KW-0862">Zinc</keyword>
<reference evidence="16" key="2">
    <citation type="submission" date="2025-08" db="UniProtKB">
        <authorList>
            <consortium name="RefSeq"/>
        </authorList>
    </citation>
    <scope>IDENTIFICATION</scope>
    <source>
        <tissue evidence="16">Whole sample</tissue>
    </source>
</reference>
<evidence type="ECO:0000313" key="16">
    <source>
        <dbReference type="RefSeq" id="XP_022318396.1"/>
    </source>
</evidence>
<dbReference type="RefSeq" id="XP_022318396.1">
    <property type="nucleotide sequence ID" value="XM_022462688.1"/>
</dbReference>
<keyword evidence="15" id="KW-1185">Reference proteome</keyword>